<dbReference type="InterPro" id="IPR012337">
    <property type="entry name" value="RNaseH-like_sf"/>
</dbReference>
<dbReference type="Proteomes" id="UP001232973">
    <property type="component" value="Unassembled WGS sequence"/>
</dbReference>
<dbReference type="PROSITE" id="PS50994">
    <property type="entry name" value="INTEGRASE"/>
    <property type="match status" value="1"/>
</dbReference>
<protein>
    <submittedName>
        <fullName evidence="2">Transposase InsO family protein</fullName>
    </submittedName>
</protein>
<evidence type="ECO:0000259" key="1">
    <source>
        <dbReference type="PROSITE" id="PS50994"/>
    </source>
</evidence>
<dbReference type="PANTHER" id="PTHR35004">
    <property type="entry name" value="TRANSPOSASE RV3428C-RELATED"/>
    <property type="match status" value="1"/>
</dbReference>
<dbReference type="SUPFAM" id="SSF46689">
    <property type="entry name" value="Homeodomain-like"/>
    <property type="match status" value="1"/>
</dbReference>
<feature type="non-terminal residue" evidence="2">
    <location>
        <position position="320"/>
    </location>
</feature>
<organism evidence="2 3">
    <name type="scientific">Alicyclobacillus cycloheptanicus</name>
    <dbReference type="NCBI Taxonomy" id="1457"/>
    <lineage>
        <taxon>Bacteria</taxon>
        <taxon>Bacillati</taxon>
        <taxon>Bacillota</taxon>
        <taxon>Bacilli</taxon>
        <taxon>Bacillales</taxon>
        <taxon>Alicyclobacillaceae</taxon>
        <taxon>Alicyclobacillus</taxon>
    </lineage>
</organism>
<dbReference type="PANTHER" id="PTHR35004:SF6">
    <property type="entry name" value="TRANSPOSASE"/>
    <property type="match status" value="1"/>
</dbReference>
<dbReference type="Pfam" id="PF00665">
    <property type="entry name" value="rve"/>
    <property type="match status" value="1"/>
</dbReference>
<gene>
    <name evidence="2" type="ORF">J2S03_002736</name>
</gene>
<dbReference type="RefSeq" id="WP_307016593.1">
    <property type="nucleotide sequence ID" value="NZ_JAUSTP010000026.1"/>
</dbReference>
<dbReference type="InterPro" id="IPR001584">
    <property type="entry name" value="Integrase_cat-core"/>
</dbReference>
<dbReference type="Gene3D" id="3.30.420.10">
    <property type="entry name" value="Ribonuclease H-like superfamily/Ribonuclease H"/>
    <property type="match status" value="1"/>
</dbReference>
<keyword evidence="3" id="KW-1185">Reference proteome</keyword>
<dbReference type="SUPFAM" id="SSF53098">
    <property type="entry name" value="Ribonuclease H-like"/>
    <property type="match status" value="1"/>
</dbReference>
<accession>A0ABT9XKP4</accession>
<comment type="caution">
    <text evidence="2">The sequence shown here is derived from an EMBL/GenBank/DDBJ whole genome shotgun (WGS) entry which is preliminary data.</text>
</comment>
<feature type="domain" description="Integrase catalytic" evidence="1">
    <location>
        <begin position="152"/>
        <end position="320"/>
    </location>
</feature>
<name>A0ABT9XKP4_9BACL</name>
<evidence type="ECO:0000313" key="2">
    <source>
        <dbReference type="EMBL" id="MDQ0190869.1"/>
    </source>
</evidence>
<evidence type="ECO:0000313" key="3">
    <source>
        <dbReference type="Proteomes" id="UP001232973"/>
    </source>
</evidence>
<proteinExistence type="predicted"/>
<dbReference type="InterPro" id="IPR036397">
    <property type="entry name" value="RNaseH_sf"/>
</dbReference>
<dbReference type="InterPro" id="IPR009057">
    <property type="entry name" value="Homeodomain-like_sf"/>
</dbReference>
<sequence>MQDDSRRQIALFRYGLIAPILRQTESGAQKAMLEELASQEHEMPNGEKRRFSERTLERYLAGYRKEGVDGLLPQLRADDRRPRVLPPHVIERAVALRKEQPLRTVEQLIVMLETEGLVPEGFIRRSTLSAHLRRAKVERTKAVRKQRTWQRYTANEVHEIWQCDVCDSLRVPDPNSGGQMRVARLVAVLDDKSRYICYAAFYFRENLPVLEDALKKAITTHGTPKIFYCDNAKIYQSKQLSEVAARLGFEIRHSRPFLPQGRGKLERYFGYVERSFRPEAELCVKNSTIQNLDDLNRYFRAWLEKMYHQRTHSTLKKRPA</sequence>
<dbReference type="EMBL" id="JAUSTP010000026">
    <property type="protein sequence ID" value="MDQ0190869.1"/>
    <property type="molecule type" value="Genomic_DNA"/>
</dbReference>
<reference evidence="2 3" key="1">
    <citation type="submission" date="2023-07" db="EMBL/GenBank/DDBJ databases">
        <title>Genomic Encyclopedia of Type Strains, Phase IV (KMG-IV): sequencing the most valuable type-strain genomes for metagenomic binning, comparative biology and taxonomic classification.</title>
        <authorList>
            <person name="Goeker M."/>
        </authorList>
    </citation>
    <scope>NUCLEOTIDE SEQUENCE [LARGE SCALE GENOMIC DNA]</scope>
    <source>
        <strain evidence="2 3">DSM 4006</strain>
    </source>
</reference>